<protein>
    <submittedName>
        <fullName evidence="1">Nitroreductase</fullName>
    </submittedName>
</protein>
<dbReference type="GO" id="GO:0016491">
    <property type="term" value="F:oxidoreductase activity"/>
    <property type="evidence" value="ECO:0007669"/>
    <property type="project" value="InterPro"/>
</dbReference>
<evidence type="ECO:0000313" key="1">
    <source>
        <dbReference type="EMBL" id="GIH95474.1"/>
    </source>
</evidence>
<gene>
    <name evidence="1" type="ORF">Psi01_61040</name>
</gene>
<dbReference type="AlphaFoldDB" id="A0A8J3SLJ0"/>
<reference evidence="1 2" key="1">
    <citation type="submission" date="2021-01" db="EMBL/GenBank/DDBJ databases">
        <title>Whole genome shotgun sequence of Planobispora siamensis NBRC 107568.</title>
        <authorList>
            <person name="Komaki H."/>
            <person name="Tamura T."/>
        </authorList>
    </citation>
    <scope>NUCLEOTIDE SEQUENCE [LARGE SCALE GENOMIC DNA]</scope>
    <source>
        <strain evidence="1 2">NBRC 107568</strain>
    </source>
</reference>
<dbReference type="PANTHER" id="PTHR23026">
    <property type="entry name" value="NADPH NITROREDUCTASE"/>
    <property type="match status" value="1"/>
</dbReference>
<dbReference type="EMBL" id="BOOJ01000053">
    <property type="protein sequence ID" value="GIH95474.1"/>
    <property type="molecule type" value="Genomic_DNA"/>
</dbReference>
<dbReference type="RefSeq" id="WP_204067570.1">
    <property type="nucleotide sequence ID" value="NZ_BOOJ01000053.1"/>
</dbReference>
<accession>A0A8J3SLJ0</accession>
<organism evidence="1 2">
    <name type="scientific">Planobispora siamensis</name>
    <dbReference type="NCBI Taxonomy" id="936338"/>
    <lineage>
        <taxon>Bacteria</taxon>
        <taxon>Bacillati</taxon>
        <taxon>Actinomycetota</taxon>
        <taxon>Actinomycetes</taxon>
        <taxon>Streptosporangiales</taxon>
        <taxon>Streptosporangiaceae</taxon>
        <taxon>Planobispora</taxon>
    </lineage>
</organism>
<name>A0A8J3SLJ0_9ACTN</name>
<comment type="caution">
    <text evidence="1">The sequence shown here is derived from an EMBL/GenBank/DDBJ whole genome shotgun (WGS) entry which is preliminary data.</text>
</comment>
<keyword evidence="2" id="KW-1185">Reference proteome</keyword>
<dbReference type="NCBIfam" id="NF047509">
    <property type="entry name" value="Rv3131_FMN_oxido"/>
    <property type="match status" value="1"/>
</dbReference>
<dbReference type="Gene3D" id="3.40.109.10">
    <property type="entry name" value="NADH Oxidase"/>
    <property type="match status" value="2"/>
</dbReference>
<dbReference type="PANTHER" id="PTHR23026:SF123">
    <property type="entry name" value="NAD(P)H NITROREDUCTASE RV3131-RELATED"/>
    <property type="match status" value="1"/>
</dbReference>
<dbReference type="InterPro" id="IPR050627">
    <property type="entry name" value="Nitroreductase/BluB"/>
</dbReference>
<dbReference type="InterPro" id="IPR000415">
    <property type="entry name" value="Nitroreductase-like"/>
</dbReference>
<dbReference type="SUPFAM" id="SSF55469">
    <property type="entry name" value="FMN-dependent nitroreductase-like"/>
    <property type="match status" value="2"/>
</dbReference>
<sequence>MLNPLATHAGVRRLITAAGAAPSVHNTQPWRFEVRRGRYIELHADLDRRLHVADPRGRSMSISCGAALFNLRLAMRVAGMRPVVQPMPVAGSGPSALPSDLPSELPPTLLAAVWPADAVPASAAEYELYEAVKVRRTNRLPFSGDPVPVDVMAELAAAARIEGASLVEVGGAAAAALLEEVAAADEALTVDRDYRLELARWTAGNSRSDGMPLYVQGPRPVGDLAPVRDFAQARGERARFESHPRLAVLTTRGDGPADWLRAGQALQRVLLVATLHGVSASFLNQPLDLRDMRHRTDPRHPGGHPQMIIRLGYGAAVPRAPRRPVPELLRAA</sequence>
<proteinExistence type="predicted"/>
<evidence type="ECO:0000313" key="2">
    <source>
        <dbReference type="Proteomes" id="UP000619788"/>
    </source>
</evidence>
<dbReference type="Proteomes" id="UP000619788">
    <property type="component" value="Unassembled WGS sequence"/>
</dbReference>